<name>A0A2K2U956_9ACTN</name>
<reference evidence="2" key="1">
    <citation type="submission" date="2018-01" db="EMBL/GenBank/DDBJ databases">
        <title>Rubneribacter badeniensis gen. nov., sp. nov., and Colonibacter rubneri, gen. nov., sp. nov., WGS of new members of the Eggerthellaceae.</title>
        <authorList>
            <person name="Danylec N."/>
            <person name="Stoll D.A."/>
            <person name="Doetsch A."/>
            <person name="Kulling S.E."/>
            <person name="Huch M."/>
        </authorList>
    </citation>
    <scope>NUCLEOTIDE SEQUENCE [LARGE SCALE GENOMIC DNA]</scope>
    <source>
        <strain evidence="2">ResAG-96</strain>
    </source>
</reference>
<evidence type="ECO:0000313" key="1">
    <source>
        <dbReference type="EMBL" id="PNV66700.1"/>
    </source>
</evidence>
<evidence type="ECO:0000313" key="2">
    <source>
        <dbReference type="Proteomes" id="UP000236197"/>
    </source>
</evidence>
<comment type="caution">
    <text evidence="1">The sequence shown here is derived from an EMBL/GenBank/DDBJ whole genome shotgun (WGS) entry which is preliminary data.</text>
</comment>
<dbReference type="AlphaFoldDB" id="A0A2K2U956"/>
<dbReference type="EMBL" id="PPEK01000032">
    <property type="protein sequence ID" value="PNV66700.1"/>
    <property type="molecule type" value="Genomic_DNA"/>
</dbReference>
<dbReference type="OrthoDB" id="3177255at2"/>
<accession>A0A2K2U956</accession>
<proteinExistence type="predicted"/>
<dbReference type="Proteomes" id="UP000236197">
    <property type="component" value="Unassembled WGS sequence"/>
</dbReference>
<gene>
    <name evidence="1" type="ORF">C2L71_11790</name>
</gene>
<organism evidence="1 2">
    <name type="scientific">Enteroscipio rubneri</name>
    <dbReference type="NCBI Taxonomy" id="2070686"/>
    <lineage>
        <taxon>Bacteria</taxon>
        <taxon>Bacillati</taxon>
        <taxon>Actinomycetota</taxon>
        <taxon>Coriobacteriia</taxon>
        <taxon>Eggerthellales</taxon>
        <taxon>Eggerthellaceae</taxon>
        <taxon>Enteroscipio</taxon>
    </lineage>
</organism>
<keyword evidence="2" id="KW-1185">Reference proteome</keyword>
<protein>
    <submittedName>
        <fullName evidence="1">Uncharacterized protein</fullName>
    </submittedName>
</protein>
<sequence length="82" mass="8467">MSGKKDKKRGSVPLWVVDGLVDVADAAGSLAQAVECATTGARTSITDPADFLAGTLDVLLVASEDVYERAATLRDRAEGAMA</sequence>
<dbReference type="RefSeq" id="WP_103265953.1">
    <property type="nucleotide sequence ID" value="NZ_CABMLE010000032.1"/>
</dbReference>